<dbReference type="EMBL" id="CP012669">
    <property type="protein sequence ID" value="ALE15882.1"/>
    <property type="molecule type" value="Genomic_DNA"/>
</dbReference>
<comment type="subcellular location">
    <subcellularLocation>
        <location evidence="1">Cell membrane</location>
        <topology evidence="1">Multi-pass membrane protein</topology>
    </subcellularLocation>
</comment>
<dbReference type="STRING" id="361183.AMC99_00572"/>
<proteinExistence type="inferred from homology"/>
<sequence>MTLRQLPVIPTIIVFAAVATMIALGFWQLGRAEEKKALLAQYAAAVSSTETIAFPLDAEDAEASLFRQTTVTCDKVTGITARAGTSAKGAKGWAHHASCAIAGTDAVADVVIGWSRDPQSPVWDGGEVTGMIAPGPRIVANPPQAGLQQVAAPDPADVPNNHLAYTGQWFFFALTALVIYFLAIRKRIKEQA</sequence>
<dbReference type="Pfam" id="PF02104">
    <property type="entry name" value="SURF1"/>
    <property type="match status" value="1"/>
</dbReference>
<gene>
    <name evidence="2" type="ORF">AMC99_00572</name>
</gene>
<keyword evidence="3" id="KW-1185">Reference proteome</keyword>
<dbReference type="PATRIC" id="fig|361183.4.peg.563"/>
<dbReference type="KEGG" id="aep:AMC99_00572"/>
<dbReference type="Proteomes" id="UP000057938">
    <property type="component" value="Chromosome"/>
</dbReference>
<organism evidence="2 3">
    <name type="scientific">Altererythrobacter epoxidivorans</name>
    <dbReference type="NCBI Taxonomy" id="361183"/>
    <lineage>
        <taxon>Bacteria</taxon>
        <taxon>Pseudomonadati</taxon>
        <taxon>Pseudomonadota</taxon>
        <taxon>Alphaproteobacteria</taxon>
        <taxon>Sphingomonadales</taxon>
        <taxon>Erythrobacteraceae</taxon>
        <taxon>Altererythrobacter</taxon>
    </lineage>
</organism>
<keyword evidence="1" id="KW-0472">Membrane</keyword>
<evidence type="ECO:0000313" key="2">
    <source>
        <dbReference type="EMBL" id="ALE15882.1"/>
    </source>
</evidence>
<feature type="transmembrane region" description="Helical" evidence="1">
    <location>
        <begin position="7"/>
        <end position="29"/>
    </location>
</feature>
<dbReference type="GO" id="GO:0005886">
    <property type="term" value="C:plasma membrane"/>
    <property type="evidence" value="ECO:0007669"/>
    <property type="project" value="UniProtKB-SubCell"/>
</dbReference>
<dbReference type="AlphaFoldDB" id="A0A0M3T9T9"/>
<evidence type="ECO:0000256" key="1">
    <source>
        <dbReference type="RuleBase" id="RU363076"/>
    </source>
</evidence>
<dbReference type="RefSeq" id="WP_232301487.1">
    <property type="nucleotide sequence ID" value="NZ_CP012669.1"/>
</dbReference>
<keyword evidence="1" id="KW-1003">Cell membrane</keyword>
<keyword evidence="1" id="KW-0812">Transmembrane</keyword>
<evidence type="ECO:0000313" key="3">
    <source>
        <dbReference type="Proteomes" id="UP000057938"/>
    </source>
</evidence>
<keyword evidence="1" id="KW-1133">Transmembrane helix</keyword>
<protein>
    <recommendedName>
        <fullName evidence="1">SURF1-like protein</fullName>
    </recommendedName>
</protein>
<accession>A0A0M3T9T9</accession>
<reference evidence="2 3" key="1">
    <citation type="submission" date="2015-09" db="EMBL/GenBank/DDBJ databases">
        <title>Complete genome sequence of a benzo[a]pyrene-degrading bacterium Altererythrobacter epoxidivorans CGMCC 1.7731T.</title>
        <authorList>
            <person name="Li Z."/>
            <person name="Cheng H."/>
            <person name="Huo Y."/>
            <person name="Xu X."/>
        </authorList>
    </citation>
    <scope>NUCLEOTIDE SEQUENCE [LARGE SCALE GENOMIC DNA]</scope>
    <source>
        <strain evidence="2 3">CGMCC 1.7731</strain>
    </source>
</reference>
<name>A0A0M3T9T9_9SPHN</name>
<comment type="similarity">
    <text evidence="1">Belongs to the SURF1 family.</text>
</comment>
<dbReference type="InterPro" id="IPR002994">
    <property type="entry name" value="Surf1/Shy1"/>
</dbReference>
<feature type="transmembrane region" description="Helical" evidence="1">
    <location>
        <begin position="163"/>
        <end position="183"/>
    </location>
</feature>